<reference evidence="1" key="1">
    <citation type="submission" date="2020-03" db="EMBL/GenBank/DDBJ databases">
        <title>The deep terrestrial virosphere.</title>
        <authorList>
            <person name="Holmfeldt K."/>
            <person name="Nilsson E."/>
            <person name="Simone D."/>
            <person name="Lopez-Fernandez M."/>
            <person name="Wu X."/>
            <person name="de Brujin I."/>
            <person name="Lundin D."/>
            <person name="Andersson A."/>
            <person name="Bertilsson S."/>
            <person name="Dopson M."/>
        </authorList>
    </citation>
    <scope>NUCLEOTIDE SEQUENCE</scope>
    <source>
        <strain evidence="1">MM415B05176</strain>
    </source>
</reference>
<name>A0A6M3LNB1_9ZZZZ</name>
<gene>
    <name evidence="1" type="ORF">MM415B05176_0003</name>
</gene>
<dbReference type="EMBL" id="MT143344">
    <property type="protein sequence ID" value="QJA95789.1"/>
    <property type="molecule type" value="Genomic_DNA"/>
</dbReference>
<proteinExistence type="predicted"/>
<organism evidence="1">
    <name type="scientific">viral metagenome</name>
    <dbReference type="NCBI Taxonomy" id="1070528"/>
    <lineage>
        <taxon>unclassified sequences</taxon>
        <taxon>metagenomes</taxon>
        <taxon>organismal metagenomes</taxon>
    </lineage>
</organism>
<sequence>MTGSIQIKDPATMSPDEQVALAMDLWLKAATDYRALHAMGVNTDEQRKYLEKKREVLITAYRQIKAYDLWLHTGEIPQDGLNVIEGAVLSWIRTERWRAMK</sequence>
<evidence type="ECO:0000313" key="1">
    <source>
        <dbReference type="EMBL" id="QJA95789.1"/>
    </source>
</evidence>
<protein>
    <submittedName>
        <fullName evidence="1">Uncharacterized protein</fullName>
    </submittedName>
</protein>
<accession>A0A6M3LNB1</accession>
<dbReference type="AlphaFoldDB" id="A0A6M3LNB1"/>